<dbReference type="SUPFAM" id="SSF52402">
    <property type="entry name" value="Adenine nucleotide alpha hydrolases-like"/>
    <property type="match status" value="2"/>
</dbReference>
<sequence length="308" mass="32433">MNDTGRQRTRPIIVGVEEAPDQDAVIRFAAREADLCNAELRIVHAVPLLAPADPHIRSPEAASQGTAVVEEFKALVRLEFPGVTVTGELPVGHPAAALVDRSSEASLIVLGHRGSGGFPRLPLGSVSWQVATHARCPVIVFRPATPGRQPQNRVVVGVDIRNVCEEALELGCAEADRRGAGLDLVYVDDVRFSPQGPAGVAPPVFGLIPPGPIEQPPEADAVIEAAGRGLDQEISRLRSRFPHVDAEAHVVQGRPADALLEQARDAALLVVGSRGRTGLRRLLLGSVSAEVLHTAQCPVAVVPASAQG</sequence>
<evidence type="ECO:0000313" key="3">
    <source>
        <dbReference type="EMBL" id="UYQ60440.1"/>
    </source>
</evidence>
<organism evidence="3 4">
    <name type="scientific">Streptomyces peucetius</name>
    <dbReference type="NCBI Taxonomy" id="1950"/>
    <lineage>
        <taxon>Bacteria</taxon>
        <taxon>Bacillati</taxon>
        <taxon>Actinomycetota</taxon>
        <taxon>Actinomycetes</taxon>
        <taxon>Kitasatosporales</taxon>
        <taxon>Streptomycetaceae</taxon>
        <taxon>Streptomyces</taxon>
    </lineage>
</organism>
<evidence type="ECO:0000259" key="2">
    <source>
        <dbReference type="Pfam" id="PF00582"/>
    </source>
</evidence>
<feature type="domain" description="UspA" evidence="2">
    <location>
        <begin position="10"/>
        <end position="142"/>
    </location>
</feature>
<dbReference type="EMBL" id="CP107567">
    <property type="protein sequence ID" value="UYQ60440.1"/>
    <property type="molecule type" value="Genomic_DNA"/>
</dbReference>
<protein>
    <submittedName>
        <fullName evidence="3">Universal stress protein</fullName>
    </submittedName>
</protein>
<evidence type="ECO:0000256" key="1">
    <source>
        <dbReference type="ARBA" id="ARBA00008791"/>
    </source>
</evidence>
<proteinExistence type="inferred from homology"/>
<dbReference type="Gene3D" id="3.40.50.620">
    <property type="entry name" value="HUPs"/>
    <property type="match status" value="2"/>
</dbReference>
<dbReference type="PANTHER" id="PTHR46268">
    <property type="entry name" value="STRESS RESPONSE PROTEIN NHAX"/>
    <property type="match status" value="1"/>
</dbReference>
<dbReference type="Pfam" id="PF00582">
    <property type="entry name" value="Usp"/>
    <property type="match status" value="2"/>
</dbReference>
<reference evidence="3" key="1">
    <citation type="submission" date="2022-10" db="EMBL/GenBank/DDBJ databases">
        <title>Cytochrome P450 Catalyzes Benzene Ring Formation in the Biosynthesis of Trialkyl-Substituted Aromatic Polyketides.</title>
        <authorList>
            <person name="Zhao E."/>
            <person name="Ge H."/>
        </authorList>
    </citation>
    <scope>NUCLEOTIDE SEQUENCE</scope>
    <source>
        <strain evidence="3">NA0869</strain>
    </source>
</reference>
<dbReference type="InterPro" id="IPR014729">
    <property type="entry name" value="Rossmann-like_a/b/a_fold"/>
</dbReference>
<gene>
    <name evidence="3" type="ORF">OGH68_02400</name>
</gene>
<accession>A0ABY6I0E6</accession>
<dbReference type="Proteomes" id="UP001163878">
    <property type="component" value="Chromosome"/>
</dbReference>
<evidence type="ECO:0000313" key="4">
    <source>
        <dbReference type="Proteomes" id="UP001163878"/>
    </source>
</evidence>
<dbReference type="InterPro" id="IPR006016">
    <property type="entry name" value="UspA"/>
</dbReference>
<name>A0ABY6I0E6_STRPE</name>
<keyword evidence="4" id="KW-1185">Reference proteome</keyword>
<dbReference type="PANTHER" id="PTHR46268:SF6">
    <property type="entry name" value="UNIVERSAL STRESS PROTEIN UP12"/>
    <property type="match status" value="1"/>
</dbReference>
<feature type="domain" description="UspA" evidence="2">
    <location>
        <begin position="153"/>
        <end position="303"/>
    </location>
</feature>
<dbReference type="RefSeq" id="WP_264241646.1">
    <property type="nucleotide sequence ID" value="NZ_CP107567.1"/>
</dbReference>
<dbReference type="InterPro" id="IPR006015">
    <property type="entry name" value="Universal_stress_UspA"/>
</dbReference>
<dbReference type="CDD" id="cd00293">
    <property type="entry name" value="USP-like"/>
    <property type="match status" value="1"/>
</dbReference>
<dbReference type="PRINTS" id="PR01438">
    <property type="entry name" value="UNVRSLSTRESS"/>
</dbReference>
<comment type="similarity">
    <text evidence="1">Belongs to the universal stress protein A family.</text>
</comment>